<dbReference type="Proteomes" id="UP000306229">
    <property type="component" value="Chromosome"/>
</dbReference>
<evidence type="ECO:0000313" key="2">
    <source>
        <dbReference type="Proteomes" id="UP000306229"/>
    </source>
</evidence>
<dbReference type="OrthoDB" id="961510at2"/>
<gene>
    <name evidence="1" type="ORF">FF125_17355</name>
</gene>
<reference evidence="1 2" key="1">
    <citation type="submission" date="2019-05" db="EMBL/GenBank/DDBJ databases">
        <title>Algicella ahnfeltiae gen. nov., sp. nov., a novel marine bacterium of the family Flavobacteriaceae isolated from a red alga.</title>
        <authorList>
            <person name="Nedashkovskaya O.I."/>
            <person name="Kukhlevskiy A.D."/>
            <person name="Kim S.-G."/>
            <person name="Zhukova N.V."/>
            <person name="Mikhailov V.V."/>
        </authorList>
    </citation>
    <scope>NUCLEOTIDE SEQUENCE [LARGE SCALE GENOMIC DNA]</scope>
    <source>
        <strain evidence="1 2">10Alg115</strain>
    </source>
</reference>
<protein>
    <submittedName>
        <fullName evidence="1">Uncharacterized protein</fullName>
    </submittedName>
</protein>
<dbReference type="AlphaFoldDB" id="A0A5B7TYA1"/>
<evidence type="ECO:0000313" key="1">
    <source>
        <dbReference type="EMBL" id="QCX40126.1"/>
    </source>
</evidence>
<dbReference type="EMBL" id="CP040749">
    <property type="protein sequence ID" value="QCX40126.1"/>
    <property type="molecule type" value="Genomic_DNA"/>
</dbReference>
<sequence length="77" mass="9178">MTLYEFNMLELNNRMEAVNQYGTFLDNHISDTERCNLYAIDMFWVEVVYNIETNSLTDINSFKTGYLLDKYSNLNIF</sequence>
<organism evidence="1 2">
    <name type="scientific">Aureibaculum algae</name>
    <dbReference type="NCBI Taxonomy" id="2584122"/>
    <lineage>
        <taxon>Bacteria</taxon>
        <taxon>Pseudomonadati</taxon>
        <taxon>Bacteroidota</taxon>
        <taxon>Flavobacteriia</taxon>
        <taxon>Flavobacteriales</taxon>
        <taxon>Flavobacteriaceae</taxon>
        <taxon>Aureibaculum</taxon>
    </lineage>
</organism>
<proteinExistence type="predicted"/>
<name>A0A5B7TYA1_9FLAO</name>
<dbReference type="KEGG" id="fbe:FF125_17355"/>
<dbReference type="RefSeq" id="WP_138950960.1">
    <property type="nucleotide sequence ID" value="NZ_CP040749.1"/>
</dbReference>
<accession>A0A5B7TYA1</accession>
<keyword evidence="2" id="KW-1185">Reference proteome</keyword>